<dbReference type="Gene3D" id="1.10.390.10">
    <property type="entry name" value="Neutral Protease Domain 2"/>
    <property type="match status" value="1"/>
</dbReference>
<evidence type="ECO:0000256" key="4">
    <source>
        <dbReference type="ARBA" id="ARBA00022723"/>
    </source>
</evidence>
<dbReference type="EC" id="3.4.11.-" evidence="11"/>
<dbReference type="RefSeq" id="XP_005707603.1">
    <property type="nucleotide sequence ID" value="XM_005707546.1"/>
</dbReference>
<evidence type="ECO:0000256" key="6">
    <source>
        <dbReference type="ARBA" id="ARBA00022833"/>
    </source>
</evidence>
<evidence type="ECO:0000256" key="11">
    <source>
        <dbReference type="RuleBase" id="RU364040"/>
    </source>
</evidence>
<evidence type="ECO:0000259" key="12">
    <source>
        <dbReference type="Pfam" id="PF01433"/>
    </source>
</evidence>
<dbReference type="Gene3D" id="1.25.50.20">
    <property type="match status" value="1"/>
</dbReference>
<reference evidence="16" key="1">
    <citation type="journal article" date="2013" name="Science">
        <title>Gene transfer from bacteria and archaea facilitated evolution of an extremophilic eukaryote.</title>
        <authorList>
            <person name="Schonknecht G."/>
            <person name="Chen W.H."/>
            <person name="Ternes C.M."/>
            <person name="Barbier G.G."/>
            <person name="Shrestha R.P."/>
            <person name="Stanke M."/>
            <person name="Brautigam A."/>
            <person name="Baker B.J."/>
            <person name="Banfield J.F."/>
            <person name="Garavito R.M."/>
            <person name="Carr K."/>
            <person name="Wilkerson C."/>
            <person name="Rensing S.A."/>
            <person name="Gagneul D."/>
            <person name="Dickenson N.E."/>
            <person name="Oesterhelt C."/>
            <person name="Lercher M.J."/>
            <person name="Weber A.P."/>
        </authorList>
    </citation>
    <scope>NUCLEOTIDE SEQUENCE [LARGE SCALE GENOMIC DNA]</scope>
    <source>
        <strain evidence="16">074W</strain>
    </source>
</reference>
<dbReference type="EMBL" id="KB454494">
    <property type="protein sequence ID" value="EME31083.1"/>
    <property type="molecule type" value="Genomic_DNA"/>
</dbReference>
<dbReference type="GO" id="GO:0005737">
    <property type="term" value="C:cytoplasm"/>
    <property type="evidence" value="ECO:0007669"/>
    <property type="project" value="TreeGrafter"/>
</dbReference>
<dbReference type="Pfam" id="PF17900">
    <property type="entry name" value="Peptidase_M1_N"/>
    <property type="match status" value="1"/>
</dbReference>
<keyword evidence="3 11" id="KW-0645">Protease</keyword>
<evidence type="ECO:0000256" key="9">
    <source>
        <dbReference type="PIRSR" id="PIRSR634016-3"/>
    </source>
</evidence>
<dbReference type="SUPFAM" id="SSF55486">
    <property type="entry name" value="Metalloproteases ('zincins'), catalytic domain"/>
    <property type="match status" value="1"/>
</dbReference>
<dbReference type="InterPro" id="IPR050344">
    <property type="entry name" value="Peptidase_M1_aminopeptidases"/>
</dbReference>
<organism evidence="15 16">
    <name type="scientific">Galdieria sulphuraria</name>
    <name type="common">Red alga</name>
    <dbReference type="NCBI Taxonomy" id="130081"/>
    <lineage>
        <taxon>Eukaryota</taxon>
        <taxon>Rhodophyta</taxon>
        <taxon>Bangiophyceae</taxon>
        <taxon>Galdieriales</taxon>
        <taxon>Galdieriaceae</taxon>
        <taxon>Galdieria</taxon>
    </lineage>
</organism>
<evidence type="ECO:0000259" key="14">
    <source>
        <dbReference type="Pfam" id="PF17900"/>
    </source>
</evidence>
<feature type="binding site" evidence="9">
    <location>
        <position position="328"/>
    </location>
    <ligand>
        <name>Zn(2+)</name>
        <dbReference type="ChEBI" id="CHEBI:29105"/>
        <note>catalytic</note>
    </ligand>
</feature>
<dbReference type="FunFam" id="1.10.390.10:FF:000001">
    <property type="entry name" value="Aminopeptidase"/>
    <property type="match status" value="1"/>
</dbReference>
<comment type="similarity">
    <text evidence="1 11">Belongs to the peptidase M1 family.</text>
</comment>
<evidence type="ECO:0000256" key="8">
    <source>
        <dbReference type="PIRSR" id="PIRSR634016-1"/>
    </source>
</evidence>
<dbReference type="InterPro" id="IPR042097">
    <property type="entry name" value="Aminopeptidase_N-like_N_sf"/>
</dbReference>
<keyword evidence="2 11" id="KW-0031">Aminopeptidase</keyword>
<gene>
    <name evidence="15" type="ORF">Gasu_15870</name>
</gene>
<feature type="domain" description="ERAP1-like C-terminal" evidence="13">
    <location>
        <begin position="543"/>
        <end position="859"/>
    </location>
</feature>
<evidence type="ECO:0000256" key="1">
    <source>
        <dbReference type="ARBA" id="ARBA00010136"/>
    </source>
</evidence>
<dbReference type="PANTHER" id="PTHR11533">
    <property type="entry name" value="PROTEASE M1 ZINC METALLOPROTEASE"/>
    <property type="match status" value="1"/>
</dbReference>
<dbReference type="Pfam" id="PF01433">
    <property type="entry name" value="Peptidase_M1"/>
    <property type="match status" value="1"/>
</dbReference>
<dbReference type="Proteomes" id="UP000030680">
    <property type="component" value="Unassembled WGS sequence"/>
</dbReference>
<proteinExistence type="inferred from homology"/>
<dbReference type="GO" id="GO:0042277">
    <property type="term" value="F:peptide binding"/>
    <property type="evidence" value="ECO:0007669"/>
    <property type="project" value="TreeGrafter"/>
</dbReference>
<dbReference type="GeneID" id="17089764"/>
<dbReference type="Gene3D" id="2.60.40.1910">
    <property type="match status" value="1"/>
</dbReference>
<dbReference type="FunFam" id="1.25.50.20:FF:000002">
    <property type="entry name" value="Aminopeptidase"/>
    <property type="match status" value="1"/>
</dbReference>
<dbReference type="InterPro" id="IPR001930">
    <property type="entry name" value="Peptidase_M1"/>
</dbReference>
<dbReference type="InterPro" id="IPR024571">
    <property type="entry name" value="ERAP1-like_C_dom"/>
</dbReference>
<feature type="binding site" evidence="9">
    <location>
        <position position="324"/>
    </location>
    <ligand>
        <name>Zn(2+)</name>
        <dbReference type="ChEBI" id="CHEBI:29105"/>
        <note>catalytic</note>
    </ligand>
</feature>
<evidence type="ECO:0000256" key="7">
    <source>
        <dbReference type="ARBA" id="ARBA00023049"/>
    </source>
</evidence>
<comment type="cofactor">
    <cofactor evidence="9 11">
        <name>Zn(2+)</name>
        <dbReference type="ChEBI" id="CHEBI:29105"/>
    </cofactor>
    <text evidence="9 11">Binds 1 zinc ion per subunit.</text>
</comment>
<dbReference type="Pfam" id="PF11838">
    <property type="entry name" value="ERAP1_C"/>
    <property type="match status" value="1"/>
</dbReference>
<dbReference type="GO" id="GO:0070006">
    <property type="term" value="F:metalloaminopeptidase activity"/>
    <property type="evidence" value="ECO:0007669"/>
    <property type="project" value="TreeGrafter"/>
</dbReference>
<dbReference type="AlphaFoldDB" id="M2Y535"/>
<dbReference type="SUPFAM" id="SSF63737">
    <property type="entry name" value="Leukotriene A4 hydrolase N-terminal domain"/>
    <property type="match status" value="1"/>
</dbReference>
<feature type="domain" description="Peptidase M1 membrane alanine aminopeptidase" evidence="12">
    <location>
        <begin position="252"/>
        <end position="469"/>
    </location>
</feature>
<dbReference type="MEROPS" id="M01.010"/>
<feature type="site" description="Transition state stabilizer" evidence="10">
    <location>
        <position position="410"/>
    </location>
</feature>
<dbReference type="KEGG" id="gsl:Gasu_15870"/>
<keyword evidence="7 11" id="KW-0482">Metalloprotease</keyword>
<keyword evidence="4 9" id="KW-0479">Metal-binding</keyword>
<name>M2Y535_GALSU</name>
<dbReference type="PRINTS" id="PR00756">
    <property type="entry name" value="ALADIPTASE"/>
</dbReference>
<evidence type="ECO:0000259" key="13">
    <source>
        <dbReference type="Pfam" id="PF11838"/>
    </source>
</evidence>
<evidence type="ECO:0000313" key="16">
    <source>
        <dbReference type="Proteomes" id="UP000030680"/>
    </source>
</evidence>
<dbReference type="CDD" id="cd09601">
    <property type="entry name" value="M1_APN-Q_like"/>
    <property type="match status" value="1"/>
</dbReference>
<dbReference type="STRING" id="130081.M2Y535"/>
<evidence type="ECO:0000313" key="15">
    <source>
        <dbReference type="EMBL" id="EME31083.1"/>
    </source>
</evidence>
<dbReference type="OMA" id="HDMAGFY"/>
<dbReference type="InterPro" id="IPR045357">
    <property type="entry name" value="Aminopeptidase_N-like_N"/>
</dbReference>
<sequence length="883" mass="101405">MSTNNNWQETLKDGRHLLPSHIRPEHYQLTLEPLLENSEAAIEGKDLNFLGNVVVRLKILQTTNLITLHSKDLELTKVYCIFNSSETVPVSDVSYDKEQQTVSLEFPKPFEASSEVTLYIDFIGFLNDKMVGFYRAKYRTKDGETRFMATTHFEPTDARCAFPCWDEPAVKATFEVTLIAPADRDCLSNMNVISEQYNDAGKKVVRFEKTPIMSTYLLVFIVGEFDYIEGYTTNGLPVRVYTAKESAHLGEFALNVGIRTLNFFTDFFGIPYPLPKMDFVAIPDFGSGAMENWGCITFRDMLLLVDPMNTSSEIRTIVAEVVAHELAHQWFGNLVTMEWWTHLWLNEGFATWAAYLAVDHLFPDWEVWKDFVSSTFASALKLDSLASSHPIEVDVKKASDVNEIFDAISYNKGASVIRMLADHMSLSSFQQGLQVYLKQFLYKNATTNDLWKTLEQVSGKPIVRIMSLWTRQTGYPLIEIKLNEKKEFILEQKRFLANGKPAGGQWTVMLRYIVSSSPSQVKCRLMEGPQEELNHVLGKQDKWLKVNAYQSGVYRVNYPQFVWEALSEATKNGELDAMDRLGLSMDSFALARSGFLPTSTALLLICSFKDETEYACWVNLLSNFEGLSLAFGTNDEHCSQLLNRFFCHILRGIASQLGWKRKEDEQHSISLLRPKVLQALVDYQDSHTIEIAKKHFNKYVEDPNSVDTDLRIVAMAAAVSQGGREEYEKVKEMYETFTLNEEKVRCLRVLGRIPDPQLAEKMLDWSWKHVRPGDFMFALYSLAMNRHKGPQLVWHYMQTHWNDLLERYGNGGNHMLSNLIRASTSRLSSKEDAQQVETFFHENQVEGCERIIEQSIEEINVVASWYQRDRENILSWLNKYLNE</sequence>
<dbReference type="OrthoDB" id="275509at2759"/>
<evidence type="ECO:0000256" key="2">
    <source>
        <dbReference type="ARBA" id="ARBA00022438"/>
    </source>
</evidence>
<evidence type="ECO:0000256" key="5">
    <source>
        <dbReference type="ARBA" id="ARBA00022801"/>
    </source>
</evidence>
<dbReference type="GO" id="GO:0043171">
    <property type="term" value="P:peptide catabolic process"/>
    <property type="evidence" value="ECO:0007669"/>
    <property type="project" value="TreeGrafter"/>
</dbReference>
<protein>
    <recommendedName>
        <fullName evidence="11">Aminopeptidase</fullName>
        <ecNumber evidence="11">3.4.11.-</ecNumber>
    </recommendedName>
</protein>
<feature type="domain" description="Aminopeptidase N-like N-terminal" evidence="14">
    <location>
        <begin position="24"/>
        <end position="217"/>
    </location>
</feature>
<keyword evidence="16" id="KW-1185">Reference proteome</keyword>
<feature type="active site" description="Proton acceptor" evidence="8">
    <location>
        <position position="325"/>
    </location>
</feature>
<keyword evidence="6 9" id="KW-0862">Zinc</keyword>
<evidence type="ECO:0000256" key="10">
    <source>
        <dbReference type="PIRSR" id="PIRSR634016-4"/>
    </source>
</evidence>
<evidence type="ECO:0000256" key="3">
    <source>
        <dbReference type="ARBA" id="ARBA00022670"/>
    </source>
</evidence>
<dbReference type="eggNOG" id="KOG1046">
    <property type="taxonomic scope" value="Eukaryota"/>
</dbReference>
<accession>M2Y535</accession>
<dbReference type="GO" id="GO:0005615">
    <property type="term" value="C:extracellular space"/>
    <property type="evidence" value="ECO:0007669"/>
    <property type="project" value="TreeGrafter"/>
</dbReference>
<dbReference type="InterPro" id="IPR014782">
    <property type="entry name" value="Peptidase_M1_dom"/>
</dbReference>
<dbReference type="GO" id="GO:0008270">
    <property type="term" value="F:zinc ion binding"/>
    <property type="evidence" value="ECO:0007669"/>
    <property type="project" value="UniProtKB-UniRule"/>
</dbReference>
<dbReference type="GO" id="GO:0006508">
    <property type="term" value="P:proteolysis"/>
    <property type="evidence" value="ECO:0007669"/>
    <property type="project" value="UniProtKB-KW"/>
</dbReference>
<dbReference type="Gene3D" id="2.60.40.1730">
    <property type="entry name" value="tricorn interacting facor f3 domain"/>
    <property type="match status" value="1"/>
</dbReference>
<dbReference type="PANTHER" id="PTHR11533:SF174">
    <property type="entry name" value="PUROMYCIN-SENSITIVE AMINOPEPTIDASE-RELATED"/>
    <property type="match status" value="1"/>
</dbReference>
<dbReference type="InterPro" id="IPR027268">
    <property type="entry name" value="Peptidase_M4/M1_CTD_sf"/>
</dbReference>
<keyword evidence="5 11" id="KW-0378">Hydrolase</keyword>
<dbReference type="GO" id="GO:0016020">
    <property type="term" value="C:membrane"/>
    <property type="evidence" value="ECO:0007669"/>
    <property type="project" value="TreeGrafter"/>
</dbReference>
<dbReference type="Gramene" id="EME31083">
    <property type="protein sequence ID" value="EME31083"/>
    <property type="gene ID" value="Gasu_15870"/>
</dbReference>
<dbReference type="FunFam" id="2.60.40.1730:FF:000002">
    <property type="entry name" value="Aminopeptidase"/>
    <property type="match status" value="1"/>
</dbReference>
<dbReference type="InterPro" id="IPR034016">
    <property type="entry name" value="M1_APN-typ"/>
</dbReference>
<feature type="binding site" evidence="9">
    <location>
        <position position="347"/>
    </location>
    <ligand>
        <name>Zn(2+)</name>
        <dbReference type="ChEBI" id="CHEBI:29105"/>
        <note>catalytic</note>
    </ligand>
</feature>